<dbReference type="InterPro" id="IPR013785">
    <property type="entry name" value="Aldolase_TIM"/>
</dbReference>
<evidence type="ECO:0000256" key="5">
    <source>
        <dbReference type="ARBA" id="ARBA00023004"/>
    </source>
</evidence>
<dbReference type="SMART" id="SM01117">
    <property type="entry name" value="Cyt-b5"/>
    <property type="match status" value="1"/>
</dbReference>
<protein>
    <submittedName>
        <fullName evidence="10">Cytochrome b2</fullName>
    </submittedName>
</protein>
<dbReference type="SUPFAM" id="SSF51395">
    <property type="entry name" value="FMN-linked oxidoreductases"/>
    <property type="match status" value="1"/>
</dbReference>
<proteinExistence type="inferred from homology"/>
<dbReference type="Pfam" id="PF01070">
    <property type="entry name" value="FMN_dh"/>
    <property type="match status" value="2"/>
</dbReference>
<evidence type="ECO:0000256" key="3">
    <source>
        <dbReference type="ARBA" id="ARBA00022723"/>
    </source>
</evidence>
<name>F0U5B6_AJEC8</name>
<evidence type="ECO:0000256" key="1">
    <source>
        <dbReference type="ARBA" id="ARBA00001917"/>
    </source>
</evidence>
<gene>
    <name evidence="10" type="ORF">HCEG_01469</name>
</gene>
<dbReference type="PROSITE" id="PS51349">
    <property type="entry name" value="FMN_HYDROXY_ACID_DH_2"/>
    <property type="match status" value="1"/>
</dbReference>
<keyword evidence="3 6" id="KW-0479">Metal-binding</keyword>
<keyword evidence="5 6" id="KW-0408">Iron</keyword>
<accession>F0U5B6</accession>
<dbReference type="HOGENOM" id="CLU_020639_1_1_1"/>
<keyword evidence="2 6" id="KW-0349">Heme</keyword>
<dbReference type="PROSITE" id="PS00191">
    <property type="entry name" value="CYTOCHROME_B5_1"/>
    <property type="match status" value="1"/>
</dbReference>
<dbReference type="InterPro" id="IPR000262">
    <property type="entry name" value="FMN-dep_DH"/>
</dbReference>
<dbReference type="Gene3D" id="3.20.20.70">
    <property type="entry name" value="Aldolase class I"/>
    <property type="match status" value="2"/>
</dbReference>
<organism evidence="11">
    <name type="scientific">Ajellomyces capsulatus (strain H88)</name>
    <name type="common">Darling's disease fungus</name>
    <name type="synonym">Histoplasma capsulatum</name>
    <dbReference type="NCBI Taxonomy" id="544711"/>
    <lineage>
        <taxon>Eukaryota</taxon>
        <taxon>Fungi</taxon>
        <taxon>Dikarya</taxon>
        <taxon>Ascomycota</taxon>
        <taxon>Pezizomycotina</taxon>
        <taxon>Eurotiomycetes</taxon>
        <taxon>Eurotiomycetidae</taxon>
        <taxon>Onygenales</taxon>
        <taxon>Ajellomycetaceae</taxon>
        <taxon>Histoplasma</taxon>
    </lineage>
</organism>
<evidence type="ECO:0000313" key="10">
    <source>
        <dbReference type="EMBL" id="EGC42107.1"/>
    </source>
</evidence>
<dbReference type="EMBL" id="DS990636">
    <property type="protein sequence ID" value="EGC42107.1"/>
    <property type="molecule type" value="Genomic_DNA"/>
</dbReference>
<evidence type="ECO:0000256" key="6">
    <source>
        <dbReference type="RuleBase" id="RU362121"/>
    </source>
</evidence>
<keyword evidence="4" id="KW-0560">Oxidoreductase</keyword>
<dbReference type="InterPro" id="IPR036400">
    <property type="entry name" value="Cyt_B5-like_heme/steroid_sf"/>
</dbReference>
<dbReference type="OMA" id="TFFQMYW"/>
<dbReference type="PANTHER" id="PTHR10578">
    <property type="entry name" value="S -2-HYDROXY-ACID OXIDASE-RELATED"/>
    <property type="match status" value="1"/>
</dbReference>
<feature type="domain" description="FMN hydroxy acid dehydrogenase" evidence="9">
    <location>
        <begin position="110"/>
        <end position="434"/>
    </location>
</feature>
<evidence type="ECO:0000256" key="2">
    <source>
        <dbReference type="ARBA" id="ARBA00022617"/>
    </source>
</evidence>
<dbReference type="GO" id="GO:0016491">
    <property type="term" value="F:oxidoreductase activity"/>
    <property type="evidence" value="ECO:0007669"/>
    <property type="project" value="UniProtKB-KW"/>
</dbReference>
<feature type="region of interest" description="Disordered" evidence="7">
    <location>
        <begin position="91"/>
        <end position="111"/>
    </location>
</feature>
<dbReference type="InterPro" id="IPR018506">
    <property type="entry name" value="Cyt_B5_heme-BS"/>
</dbReference>
<dbReference type="PROSITE" id="PS50255">
    <property type="entry name" value="CYTOCHROME_B5_2"/>
    <property type="match status" value="1"/>
</dbReference>
<evidence type="ECO:0000256" key="7">
    <source>
        <dbReference type="SAM" id="MobiDB-lite"/>
    </source>
</evidence>
<dbReference type="Pfam" id="PF00173">
    <property type="entry name" value="Cyt-b5"/>
    <property type="match status" value="1"/>
</dbReference>
<dbReference type="GO" id="GO:0020037">
    <property type="term" value="F:heme binding"/>
    <property type="evidence" value="ECO:0007669"/>
    <property type="project" value="UniProtKB-UniRule"/>
</dbReference>
<dbReference type="VEuPathDB" id="FungiDB:I7I53_06794"/>
<dbReference type="Gene3D" id="3.10.120.10">
    <property type="entry name" value="Cytochrome b5-like heme/steroid binding domain"/>
    <property type="match status" value="1"/>
</dbReference>
<dbReference type="Proteomes" id="UP000008142">
    <property type="component" value="Unassembled WGS sequence"/>
</dbReference>
<dbReference type="OrthoDB" id="1925334at2759"/>
<comment type="similarity">
    <text evidence="6">Belongs to the cytochrome b5 family.</text>
</comment>
<feature type="domain" description="Cytochrome b5 heme-binding" evidence="8">
    <location>
        <begin position="7"/>
        <end position="84"/>
    </location>
</feature>
<reference evidence="11" key="1">
    <citation type="submission" date="2008-07" db="EMBL/GenBank/DDBJ databases">
        <title>Annotation of Ajellomyces capsulatus strain H88.</title>
        <authorList>
            <person name="Champion M."/>
            <person name="Cuomo C."/>
            <person name="Ma L.-J."/>
            <person name="Henn M.R."/>
            <person name="Sil A."/>
            <person name="Goldman B."/>
            <person name="Young S.K."/>
            <person name="Kodira C.D."/>
            <person name="Zeng Q."/>
            <person name="Koehrsen M."/>
            <person name="Alvarado L."/>
            <person name="Berlin A."/>
            <person name="Borenstein D."/>
            <person name="Chen Z."/>
            <person name="Engels R."/>
            <person name="Freedman E."/>
            <person name="Gellesch M."/>
            <person name="Goldberg J."/>
            <person name="Griggs A."/>
            <person name="Gujja S."/>
            <person name="Heiman D."/>
            <person name="Hepburn T."/>
            <person name="Howarth C."/>
            <person name="Jen D."/>
            <person name="Larson L."/>
            <person name="Lewis B."/>
            <person name="Mehta T."/>
            <person name="Park D."/>
            <person name="Pearson M."/>
            <person name="Roberts A."/>
            <person name="Saif S."/>
            <person name="Shea T."/>
            <person name="Shenoy N."/>
            <person name="Sisk P."/>
            <person name="Stolte C."/>
            <person name="Sykes S."/>
            <person name="Walk T."/>
            <person name="White J."/>
            <person name="Yandava C."/>
            <person name="Klein B."/>
            <person name="McEwen J.G."/>
            <person name="Puccia R."/>
            <person name="Goldman G.H."/>
            <person name="Felipe M.S."/>
            <person name="Nino-Vega G."/>
            <person name="San-Blas G."/>
            <person name="Taylor J."/>
            <person name="Mendoza L."/>
            <person name="Galagan J."/>
            <person name="Nusbaum C."/>
            <person name="Birren B."/>
        </authorList>
    </citation>
    <scope>NUCLEOTIDE SEQUENCE [LARGE SCALE GENOMIC DNA]</scope>
    <source>
        <strain evidence="11">H88</strain>
    </source>
</reference>
<sequence>MSKSNNNQHISALEVSAHKAADDCWIVVDNQVWDISDFLSEHPGGPSIILKYAGRDATKAYSEIHPPNLIKNSLPGDKLKGVLDRNSVDEEWLKAPSEQSGKRLPSNEKPPLTTLINAHDFEVVASQTAPAKTWAFYSSASNDLITRDANKSFFDRTWLRPRVLRNVKEANTKTKILGCDVNMPLFVSPAAMVKLIHPDGELAVARACESRGIMHGISNSASYPMKDITAAGPRANYFFQLYVNKDRAKSAAQLRECSENPSAQNDSKGGGLGRVMGGFIDPALTWEDLVWARKHTHLPLVLKGVMSADDAILAMKAGLDGILLSNHGGRNLDTSPPALVTLLELHKRCPEIFDKMGIYVDGGIRRGTDILKAVCLGATAVGMGRSVLFAAAYGQEGVEHLFDIMADELEGAMRLVGITSLDQAHPGLVNTADIDHLVPHSASHPYARSVARGLGHSRTRPQSKLWNGDAFKARL</sequence>
<comment type="cofactor">
    <cofactor evidence="1">
        <name>FMN</name>
        <dbReference type="ChEBI" id="CHEBI:58210"/>
    </cofactor>
</comment>
<dbReference type="PANTHER" id="PTHR10578:SF104">
    <property type="entry name" value="CYTOCHROME B2, MITOCHONDRIAL-RELATED"/>
    <property type="match status" value="1"/>
</dbReference>
<evidence type="ECO:0000313" key="11">
    <source>
        <dbReference type="Proteomes" id="UP000008142"/>
    </source>
</evidence>
<dbReference type="InterPro" id="IPR001199">
    <property type="entry name" value="Cyt_B5-like_heme/steroid-bd"/>
</dbReference>
<dbReference type="SUPFAM" id="SSF55856">
    <property type="entry name" value="Cytochrome b5-like heme/steroid binding domain"/>
    <property type="match status" value="1"/>
</dbReference>
<evidence type="ECO:0000259" key="9">
    <source>
        <dbReference type="PROSITE" id="PS51349"/>
    </source>
</evidence>
<dbReference type="GO" id="GO:0046872">
    <property type="term" value="F:metal ion binding"/>
    <property type="evidence" value="ECO:0007669"/>
    <property type="project" value="UniProtKB-UniRule"/>
</dbReference>
<dbReference type="FunFam" id="3.10.120.10:FF:000009">
    <property type="entry name" value="Cytochrome b2, mitochondrial, putative"/>
    <property type="match status" value="1"/>
</dbReference>
<dbReference type="AlphaFoldDB" id="F0U5B6"/>
<dbReference type="STRING" id="544711.F0U5B6"/>
<evidence type="ECO:0000259" key="8">
    <source>
        <dbReference type="PROSITE" id="PS50255"/>
    </source>
</evidence>
<evidence type="ECO:0000256" key="4">
    <source>
        <dbReference type="ARBA" id="ARBA00023002"/>
    </source>
</evidence>
<dbReference type="InterPro" id="IPR037396">
    <property type="entry name" value="FMN_HAD"/>
</dbReference>